<gene>
    <name evidence="2" type="ORF">FPY71_14400</name>
</gene>
<feature type="transmembrane region" description="Helical" evidence="1">
    <location>
        <begin position="43"/>
        <end position="69"/>
    </location>
</feature>
<name>A0A5B0DUT2_9HYPH</name>
<feature type="transmembrane region" description="Helical" evidence="1">
    <location>
        <begin position="81"/>
        <end position="99"/>
    </location>
</feature>
<dbReference type="OrthoDB" id="7906671at2"/>
<evidence type="ECO:0000256" key="1">
    <source>
        <dbReference type="SAM" id="Phobius"/>
    </source>
</evidence>
<keyword evidence="3" id="KW-1185">Reference proteome</keyword>
<protein>
    <submittedName>
        <fullName evidence="2">Uncharacterized protein</fullName>
    </submittedName>
</protein>
<dbReference type="RefSeq" id="WP_149300990.1">
    <property type="nucleotide sequence ID" value="NZ_VTWH01000003.1"/>
</dbReference>
<keyword evidence="1" id="KW-0812">Transmembrane</keyword>
<accession>A0A5B0DUT2</accession>
<organism evidence="2 3">
    <name type="scientific">Aureimonas fodinaquatilis</name>
    <dbReference type="NCBI Taxonomy" id="2565783"/>
    <lineage>
        <taxon>Bacteria</taxon>
        <taxon>Pseudomonadati</taxon>
        <taxon>Pseudomonadota</taxon>
        <taxon>Alphaproteobacteria</taxon>
        <taxon>Hyphomicrobiales</taxon>
        <taxon>Aurantimonadaceae</taxon>
        <taxon>Aureimonas</taxon>
    </lineage>
</organism>
<proteinExistence type="predicted"/>
<reference evidence="2 3" key="1">
    <citation type="submission" date="2019-08" db="EMBL/GenBank/DDBJ databases">
        <title>Aureimonas fodiniaquatilis sp. nov., isolated from a coal mine wastewater.</title>
        <authorList>
            <person name="Kim W."/>
        </authorList>
    </citation>
    <scope>NUCLEOTIDE SEQUENCE [LARGE SCALE GENOMIC DNA]</scope>
    <source>
        <strain evidence="2 3">CAU 1482</strain>
    </source>
</reference>
<dbReference type="AlphaFoldDB" id="A0A5B0DUT2"/>
<dbReference type="EMBL" id="VTWH01000003">
    <property type="protein sequence ID" value="KAA0969705.1"/>
    <property type="molecule type" value="Genomic_DNA"/>
</dbReference>
<comment type="caution">
    <text evidence="2">The sequence shown here is derived from an EMBL/GenBank/DDBJ whole genome shotgun (WGS) entry which is preliminary data.</text>
</comment>
<keyword evidence="1" id="KW-1133">Transmembrane helix</keyword>
<dbReference type="Proteomes" id="UP000324738">
    <property type="component" value="Unassembled WGS sequence"/>
</dbReference>
<evidence type="ECO:0000313" key="2">
    <source>
        <dbReference type="EMBL" id="KAA0969705.1"/>
    </source>
</evidence>
<dbReference type="PROSITE" id="PS51257">
    <property type="entry name" value="PROKAR_LIPOPROTEIN"/>
    <property type="match status" value="1"/>
</dbReference>
<feature type="transmembrane region" description="Helical" evidence="1">
    <location>
        <begin position="7"/>
        <end position="31"/>
    </location>
</feature>
<keyword evidence="1" id="KW-0472">Membrane</keyword>
<feature type="transmembrane region" description="Helical" evidence="1">
    <location>
        <begin position="111"/>
        <end position="128"/>
    </location>
</feature>
<evidence type="ECO:0000313" key="3">
    <source>
        <dbReference type="Proteomes" id="UP000324738"/>
    </source>
</evidence>
<sequence length="145" mass="15875">MLTVGRFLFVIPIGFILACYAGAFALLWPFLDSSNITTDDPVMLFQLFLLFTAQAAQIGSNVVIGWGLFMIVSELMRYSSLLLHAGLGLVSGFVFSQSIEQEGAGQMSVRFAVVMAGLAFGLVYWLIAGRNAGNWRRKPVLTEET</sequence>